<feature type="transmembrane region" description="Helical" evidence="6">
    <location>
        <begin position="299"/>
        <end position="315"/>
    </location>
</feature>
<dbReference type="CDD" id="cd07731">
    <property type="entry name" value="ComA-like_MBL-fold"/>
    <property type="match status" value="1"/>
</dbReference>
<dbReference type="AlphaFoldDB" id="A0A0R2PDK3"/>
<evidence type="ECO:0000313" key="10">
    <source>
        <dbReference type="Proteomes" id="UP000053274"/>
    </source>
</evidence>
<dbReference type="Pfam" id="PF03772">
    <property type="entry name" value="Competence"/>
    <property type="match status" value="1"/>
</dbReference>
<feature type="transmembrane region" description="Helical" evidence="6">
    <location>
        <begin position="200"/>
        <end position="220"/>
    </location>
</feature>
<keyword evidence="2" id="KW-1003">Cell membrane</keyword>
<protein>
    <recommendedName>
        <fullName evidence="11">Metallo-beta-lactamase domain-containing protein</fullName>
    </recommendedName>
</protein>
<evidence type="ECO:0000256" key="5">
    <source>
        <dbReference type="ARBA" id="ARBA00023136"/>
    </source>
</evidence>
<keyword evidence="5 6" id="KW-0472">Membrane</keyword>
<dbReference type="PANTHER" id="PTHR30619">
    <property type="entry name" value="DNA INTERNALIZATION/COMPETENCE PROTEIN COMEC/REC2"/>
    <property type="match status" value="1"/>
</dbReference>
<feature type="transmembrane region" description="Helical" evidence="6">
    <location>
        <begin position="30"/>
        <end position="46"/>
    </location>
</feature>
<feature type="transmembrane region" description="Helical" evidence="6">
    <location>
        <begin position="416"/>
        <end position="437"/>
    </location>
</feature>
<dbReference type="GO" id="GO:0005886">
    <property type="term" value="C:plasma membrane"/>
    <property type="evidence" value="ECO:0007669"/>
    <property type="project" value="UniProtKB-SubCell"/>
</dbReference>
<keyword evidence="4 6" id="KW-1133">Transmembrane helix</keyword>
<keyword evidence="3 6" id="KW-0812">Transmembrane</keyword>
<sequence length="726" mass="77647">MIQSAVSPWRVAGIASLVTLFAVARKKARLLVIFTAILIGATAMSMRQVSLERSAIAQHVGSTITFQAQVKTDPSKTASGNYSFTARLLQFSIDEQSYWLRVPVRILVKERIDLLPGQQVSGSASVIATKEARVAALLISNDAITQVTQPSGWALGLGAIRQGLRDNSGSGDAGALIPGMVLGDTSKQSPEFKEAMQRSGLAHLVAVSGANFAIVSTFVLWCMQFVIRRKKLRVLATAVALVCFIALVRPSPSVLRAAAMAAVLLSAQFGKRSSDSLPALGFAICAVVLGDPWQSRDAGFALSVLATAGLLLLAPRIQERLPTHKKFAGALAPPIAAMVFCSPILVSLSGYLSPMSIVANFLAAPAVAPITVLGFIAALISPIAPWLAEVIIFLIRFPAGFITGVAHWIAAFPVLTIHNGLIGFSLVALILTVIILFRKNWKQTTAVLLILVISLGWLQRWPAGDWHIAQCDVGQGDSLVINLGHHRAIVIDVGPDSTAADKCLRDLKIKEISLLILSHFHADHVGGLSAVLHGRKVGQVWISNNLQPEIESRSALDALNASQIATVQKGLVTQIGQVNLKVLWPEASVRSFEELPGEGSMINNSSIAVLLTTADWSLFSAGDLEPPAQRELVNLVSPVDIYKVSHHGSKYQDEALAKALSPQIGLISVGAKNPYGHPAPESIDSLTRLGTQVLRTDRDGAVAITASNHHLKVHRSKGRVKLFYWS</sequence>
<evidence type="ECO:0000256" key="6">
    <source>
        <dbReference type="SAM" id="Phobius"/>
    </source>
</evidence>
<dbReference type="NCBIfam" id="TIGR00360">
    <property type="entry name" value="ComEC_N-term"/>
    <property type="match status" value="1"/>
</dbReference>
<accession>A0A0R2PDK3</accession>
<dbReference type="InterPro" id="IPR052159">
    <property type="entry name" value="Competence_DNA_uptake"/>
</dbReference>
<evidence type="ECO:0000256" key="1">
    <source>
        <dbReference type="ARBA" id="ARBA00004651"/>
    </source>
</evidence>
<feature type="transmembrane region" description="Helical" evidence="6">
    <location>
        <begin position="357"/>
        <end position="380"/>
    </location>
</feature>
<feature type="domain" description="ComEC/Rec2-related protein" evidence="8">
    <location>
        <begin position="180"/>
        <end position="437"/>
    </location>
</feature>
<evidence type="ECO:0000313" key="9">
    <source>
        <dbReference type="EMBL" id="KRO36012.1"/>
    </source>
</evidence>
<reference evidence="9 10" key="1">
    <citation type="submission" date="2015-10" db="EMBL/GenBank/DDBJ databases">
        <title>Metagenome-Assembled Genomes uncover a global brackish microbiome.</title>
        <authorList>
            <person name="Hugerth L.W."/>
            <person name="Larsson J."/>
            <person name="Alneberg J."/>
            <person name="Lindh M.V."/>
            <person name="Legrand C."/>
            <person name="Pinhassi J."/>
            <person name="Andersson A.F."/>
        </authorList>
    </citation>
    <scope>NUCLEOTIDE SEQUENCE [LARGE SCALE GENOMIC DNA]</scope>
    <source>
        <strain evidence="9">BACL15 MAG-120619-bin91</strain>
    </source>
</reference>
<gene>
    <name evidence="9" type="ORF">ABR54_05570</name>
</gene>
<evidence type="ECO:0000259" key="7">
    <source>
        <dbReference type="Pfam" id="PF00753"/>
    </source>
</evidence>
<name>A0A0R2PDK3_9ACTN</name>
<evidence type="ECO:0008006" key="11">
    <source>
        <dbReference type="Google" id="ProtNLM"/>
    </source>
</evidence>
<organism evidence="9 10">
    <name type="scientific">Actinobacteria bacterium BACL15 MAG-120619-bin91</name>
    <dbReference type="NCBI Taxonomy" id="1655562"/>
    <lineage>
        <taxon>Bacteria</taxon>
        <taxon>Bacillati</taxon>
        <taxon>Actinomycetota</taxon>
        <taxon>Actinomycetes</taxon>
        <taxon>Actinomycetes incertae sedis</taxon>
        <taxon>ac1 cluster</taxon>
    </lineage>
</organism>
<feature type="transmembrane region" description="Helical" evidence="6">
    <location>
        <begin position="387"/>
        <end position="410"/>
    </location>
</feature>
<dbReference type="InterPro" id="IPR036866">
    <property type="entry name" value="RibonucZ/Hydroxyglut_hydro"/>
</dbReference>
<feature type="domain" description="Metallo-beta-lactamase" evidence="7">
    <location>
        <begin position="472"/>
        <end position="658"/>
    </location>
</feature>
<proteinExistence type="predicted"/>
<dbReference type="InterPro" id="IPR001279">
    <property type="entry name" value="Metallo-B-lactamas"/>
</dbReference>
<feature type="transmembrane region" description="Helical" evidence="6">
    <location>
        <begin position="232"/>
        <end position="248"/>
    </location>
</feature>
<dbReference type="PANTHER" id="PTHR30619:SF1">
    <property type="entry name" value="RECOMBINATION PROTEIN 2"/>
    <property type="match status" value="1"/>
</dbReference>
<comment type="subcellular location">
    <subcellularLocation>
        <location evidence="1">Cell membrane</location>
        <topology evidence="1">Multi-pass membrane protein</topology>
    </subcellularLocation>
</comment>
<dbReference type="InterPro" id="IPR004477">
    <property type="entry name" value="ComEC_N"/>
</dbReference>
<dbReference type="EMBL" id="LIAM01000035">
    <property type="protein sequence ID" value="KRO36012.1"/>
    <property type="molecule type" value="Genomic_DNA"/>
</dbReference>
<evidence type="ECO:0000256" key="3">
    <source>
        <dbReference type="ARBA" id="ARBA00022692"/>
    </source>
</evidence>
<feature type="transmembrane region" description="Helical" evidence="6">
    <location>
        <begin position="444"/>
        <end position="461"/>
    </location>
</feature>
<dbReference type="Gene3D" id="3.60.15.10">
    <property type="entry name" value="Ribonuclease Z/Hydroxyacylglutathione hydrolase-like"/>
    <property type="match status" value="1"/>
</dbReference>
<dbReference type="Proteomes" id="UP000053274">
    <property type="component" value="Unassembled WGS sequence"/>
</dbReference>
<evidence type="ECO:0000256" key="4">
    <source>
        <dbReference type="ARBA" id="ARBA00022989"/>
    </source>
</evidence>
<feature type="transmembrane region" description="Helical" evidence="6">
    <location>
        <begin position="327"/>
        <end position="351"/>
    </location>
</feature>
<evidence type="ECO:0000259" key="8">
    <source>
        <dbReference type="Pfam" id="PF03772"/>
    </source>
</evidence>
<dbReference type="InterPro" id="IPR035681">
    <property type="entry name" value="ComA-like_MBL"/>
</dbReference>
<dbReference type="Pfam" id="PF00753">
    <property type="entry name" value="Lactamase_B"/>
    <property type="match status" value="1"/>
</dbReference>
<evidence type="ECO:0000256" key="2">
    <source>
        <dbReference type="ARBA" id="ARBA00022475"/>
    </source>
</evidence>
<comment type="caution">
    <text evidence="9">The sequence shown here is derived from an EMBL/GenBank/DDBJ whole genome shotgun (WGS) entry which is preliminary data.</text>
</comment>
<dbReference type="SUPFAM" id="SSF56281">
    <property type="entry name" value="Metallo-hydrolase/oxidoreductase"/>
    <property type="match status" value="1"/>
</dbReference>